<comment type="caution">
    <text evidence="4">The sequence shown here is derived from an EMBL/GenBank/DDBJ whole genome shotgun (WGS) entry which is preliminary data.</text>
</comment>
<gene>
    <name evidence="4" type="ORF">JD77_04083</name>
</gene>
<dbReference type="RefSeq" id="WP_145775732.1">
    <property type="nucleotide sequence ID" value="NZ_BAAATQ010000097.1"/>
</dbReference>
<keyword evidence="1" id="KW-0304">Gas vesicle</keyword>
<name>A0A562IDK8_MICOL</name>
<dbReference type="Pfam" id="PF05121">
    <property type="entry name" value="GvpK"/>
    <property type="match status" value="1"/>
</dbReference>
<evidence type="ECO:0000313" key="5">
    <source>
        <dbReference type="Proteomes" id="UP000319825"/>
    </source>
</evidence>
<dbReference type="Proteomes" id="UP000319825">
    <property type="component" value="Unassembled WGS sequence"/>
</dbReference>
<dbReference type="EMBL" id="VLKE01000001">
    <property type="protein sequence ID" value="TWH69081.1"/>
    <property type="molecule type" value="Genomic_DNA"/>
</dbReference>
<organism evidence="4 5">
    <name type="scientific">Micromonospora olivasterospora</name>
    <dbReference type="NCBI Taxonomy" id="1880"/>
    <lineage>
        <taxon>Bacteria</taxon>
        <taxon>Bacillati</taxon>
        <taxon>Actinomycetota</taxon>
        <taxon>Actinomycetes</taxon>
        <taxon>Micromonosporales</taxon>
        <taxon>Micromonosporaceae</taxon>
        <taxon>Micromonospora</taxon>
    </lineage>
</organism>
<dbReference type="GO" id="GO:0031412">
    <property type="term" value="P:gas vesicle organization"/>
    <property type="evidence" value="ECO:0007669"/>
    <property type="project" value="InterPro"/>
</dbReference>
<protein>
    <submittedName>
        <fullName evidence="4">Gas vesicle protein GvpK</fullName>
    </submittedName>
</protein>
<sequence>MPLTVDERSLKHGILTLVVTLVEIIEEALETQAVRRLEGGDLTEEEQNRLGEALMEIDEAMEEIKAEHGITESVRDLRRGLDDVVDDVINKLINPSRWTDEVGRGPA</sequence>
<dbReference type="PANTHER" id="PTHR40137">
    <property type="entry name" value="PROTEIN GVPK 1"/>
    <property type="match status" value="1"/>
</dbReference>
<evidence type="ECO:0000256" key="1">
    <source>
        <dbReference type="ARBA" id="ARBA00022987"/>
    </source>
</evidence>
<dbReference type="GO" id="GO:0031411">
    <property type="term" value="C:gas vesicle"/>
    <property type="evidence" value="ECO:0007669"/>
    <property type="project" value="UniProtKB-SubCell"/>
</dbReference>
<dbReference type="OrthoDB" id="5772958at2"/>
<proteinExistence type="inferred from homology"/>
<evidence type="ECO:0000256" key="3">
    <source>
        <dbReference type="ARBA" id="ARBA00035659"/>
    </source>
</evidence>
<accession>A0A562IDK8</accession>
<evidence type="ECO:0000256" key="2">
    <source>
        <dbReference type="ARBA" id="ARBA00035108"/>
    </source>
</evidence>
<dbReference type="InterPro" id="IPR007805">
    <property type="entry name" value="GvpK"/>
</dbReference>
<comment type="subcellular location">
    <subcellularLocation>
        <location evidence="2">Gas vesicle</location>
    </subcellularLocation>
</comment>
<evidence type="ECO:0000313" key="4">
    <source>
        <dbReference type="EMBL" id="TWH69081.1"/>
    </source>
</evidence>
<keyword evidence="5" id="KW-1185">Reference proteome</keyword>
<dbReference type="PANTHER" id="PTHR40137:SF2">
    <property type="entry name" value="PROTEIN GVPK 1"/>
    <property type="match status" value="1"/>
</dbReference>
<dbReference type="AlphaFoldDB" id="A0A562IDK8"/>
<reference evidence="4 5" key="1">
    <citation type="submission" date="2019-07" db="EMBL/GenBank/DDBJ databases">
        <title>R&amp;d 2014.</title>
        <authorList>
            <person name="Klenk H.-P."/>
        </authorList>
    </citation>
    <scope>NUCLEOTIDE SEQUENCE [LARGE SCALE GENOMIC DNA]</scope>
    <source>
        <strain evidence="4 5">DSM 43868</strain>
    </source>
</reference>
<comment type="similarity">
    <text evidence="3">Belongs to the gas vesicle GvpK family.</text>
</comment>